<dbReference type="InterPro" id="IPR005502">
    <property type="entry name" value="Ribosyl_crysJ1"/>
</dbReference>
<feature type="region of interest" description="Disordered" evidence="3">
    <location>
        <begin position="472"/>
        <end position="494"/>
    </location>
</feature>
<reference evidence="5" key="1">
    <citation type="submission" date="2022-12" db="EMBL/GenBank/DDBJ databases">
        <title>Paraconexibacter alkalitolerans sp. nov. and Baekduia alba sp. nov., isolated from soil and emended description of the genera Paraconexibacter (Chun et al., 2020) and Baekduia (An et al., 2020).</title>
        <authorList>
            <person name="Vieira S."/>
            <person name="Huber K.J."/>
            <person name="Geppert A."/>
            <person name="Wolf J."/>
            <person name="Neumann-Schaal M."/>
            <person name="Muesken M."/>
            <person name="Overmann J."/>
        </authorList>
    </citation>
    <scope>NUCLEOTIDE SEQUENCE</scope>
    <source>
        <strain evidence="5">AEG42_29</strain>
    </source>
</reference>
<dbReference type="SUPFAM" id="SSF101478">
    <property type="entry name" value="ADP-ribosylglycohydrolase"/>
    <property type="match status" value="1"/>
</dbReference>
<feature type="binding site" evidence="2">
    <location>
        <position position="265"/>
    </location>
    <ligand>
        <name>Mg(2+)</name>
        <dbReference type="ChEBI" id="CHEBI:18420"/>
        <label>1</label>
    </ligand>
</feature>
<dbReference type="InterPro" id="IPR016130">
    <property type="entry name" value="Tyr_Pase_AS"/>
</dbReference>
<dbReference type="SUPFAM" id="SSF52799">
    <property type="entry name" value="(Phosphotyrosine protein) phosphatases II"/>
    <property type="match status" value="1"/>
</dbReference>
<name>A0AAU7B1T1_9ACTN</name>
<feature type="domain" description="Tyrosine specific protein phosphatases" evidence="4">
    <location>
        <begin position="416"/>
        <end position="471"/>
    </location>
</feature>
<dbReference type="RefSeq" id="WP_354699023.1">
    <property type="nucleotide sequence ID" value="NZ_CP114014.1"/>
</dbReference>
<accession>A0AAU7B1T1</accession>
<dbReference type="InterPro" id="IPR000387">
    <property type="entry name" value="Tyr_Pase_dom"/>
</dbReference>
<dbReference type="PANTHER" id="PTHR16222">
    <property type="entry name" value="ADP-RIBOSYLGLYCOHYDROLASE"/>
    <property type="match status" value="1"/>
</dbReference>
<dbReference type="Gene3D" id="1.10.4080.10">
    <property type="entry name" value="ADP-ribosylation/Crystallin J1"/>
    <property type="match status" value="1"/>
</dbReference>
<evidence type="ECO:0000256" key="1">
    <source>
        <dbReference type="ARBA" id="ARBA00022801"/>
    </source>
</evidence>
<dbReference type="KEGG" id="parq:DSM112329_04724"/>
<dbReference type="PROSITE" id="PS00383">
    <property type="entry name" value="TYR_PHOSPHATASE_1"/>
    <property type="match status" value="1"/>
</dbReference>
<keyword evidence="1" id="KW-0378">Hydrolase</keyword>
<organism evidence="5">
    <name type="scientific">Paraconexibacter sp. AEG42_29</name>
    <dbReference type="NCBI Taxonomy" id="2997339"/>
    <lineage>
        <taxon>Bacteria</taxon>
        <taxon>Bacillati</taxon>
        <taxon>Actinomycetota</taxon>
        <taxon>Thermoleophilia</taxon>
        <taxon>Solirubrobacterales</taxon>
        <taxon>Paraconexibacteraceae</taxon>
        <taxon>Paraconexibacter</taxon>
    </lineage>
</organism>
<dbReference type="EMBL" id="CP114014">
    <property type="protein sequence ID" value="XAY07833.1"/>
    <property type="molecule type" value="Genomic_DNA"/>
</dbReference>
<protein>
    <submittedName>
        <fullName evidence="5">ADP-ribosylglycohydrolase</fullName>
    </submittedName>
</protein>
<feature type="binding site" evidence="2">
    <location>
        <position position="267"/>
    </location>
    <ligand>
        <name>Mg(2+)</name>
        <dbReference type="ChEBI" id="CHEBI:18420"/>
        <label>1</label>
    </ligand>
</feature>
<feature type="binding site" evidence="2">
    <location>
        <position position="58"/>
    </location>
    <ligand>
        <name>Mg(2+)</name>
        <dbReference type="ChEBI" id="CHEBI:18420"/>
        <label>1</label>
    </ligand>
</feature>
<proteinExistence type="predicted"/>
<dbReference type="PANTHER" id="PTHR16222:SF12">
    <property type="entry name" value="ADP-RIBOSYLGLYCOHYDROLASE-RELATED"/>
    <property type="match status" value="1"/>
</dbReference>
<feature type="binding site" evidence="2">
    <location>
        <position position="268"/>
    </location>
    <ligand>
        <name>Mg(2+)</name>
        <dbReference type="ChEBI" id="CHEBI:18420"/>
        <label>1</label>
    </ligand>
</feature>
<dbReference type="InterPro" id="IPR029021">
    <property type="entry name" value="Prot-tyrosine_phosphatase-like"/>
</dbReference>
<dbReference type="GO" id="GO:0046872">
    <property type="term" value="F:metal ion binding"/>
    <property type="evidence" value="ECO:0007669"/>
    <property type="project" value="UniProtKB-KW"/>
</dbReference>
<dbReference type="PROSITE" id="PS50056">
    <property type="entry name" value="TYR_PHOSPHATASE_2"/>
    <property type="match status" value="1"/>
</dbReference>
<keyword evidence="2" id="KW-0460">Magnesium</keyword>
<dbReference type="GO" id="GO:0016791">
    <property type="term" value="F:phosphatase activity"/>
    <property type="evidence" value="ECO:0007669"/>
    <property type="project" value="UniProtKB-ARBA"/>
</dbReference>
<dbReference type="Pfam" id="PF22784">
    <property type="entry name" value="PTP-SAK"/>
    <property type="match status" value="1"/>
</dbReference>
<dbReference type="InterPro" id="IPR057023">
    <property type="entry name" value="PTP-SAK"/>
</dbReference>
<evidence type="ECO:0000313" key="5">
    <source>
        <dbReference type="EMBL" id="XAY07833.1"/>
    </source>
</evidence>
<dbReference type="InterPro" id="IPR050792">
    <property type="entry name" value="ADP-ribosylglycohydrolase"/>
</dbReference>
<feature type="compositionally biased region" description="Basic and acidic residues" evidence="3">
    <location>
        <begin position="483"/>
        <end position="494"/>
    </location>
</feature>
<comment type="cofactor">
    <cofactor evidence="2">
        <name>Mg(2+)</name>
        <dbReference type="ChEBI" id="CHEBI:18420"/>
    </cofactor>
    <text evidence="2">Binds 2 magnesium ions per subunit.</text>
</comment>
<evidence type="ECO:0000256" key="2">
    <source>
        <dbReference type="PIRSR" id="PIRSR605502-1"/>
    </source>
</evidence>
<gene>
    <name evidence="5" type="ORF">DSM112329_04724</name>
</gene>
<sequence length="494" mass="51883">MSTDDQTRNRFRGALLGLAAGDAVGTTVEFKPRGTFPPVTDMVGGGPFSLPVGAWTDDTSMALCLAESLVECQGFDPVDQLQRYVRWYREGYWSSTGSCFDIGNATRAALTRFERTGEPFPGDADTDAAGNGPLMKLAPVALAYARHPAAAVARAGESARTTHGAPQAIDASRYFAGLLVKALNGAPVGELLHSGTVEPSPGIWTSHPLDAEVATVAAASFLTKEPPAIKGTGYVVDALEAALWALRSTDTFEAGVLAAVNLGDDADTTAAIYGQLAGAIHGADGIPQQWLDKLVMRDEITALADALFELSQTISLDGPAVSTAPLPGDSFWAIEGSVLAGPYPGAPTRAEAEAKLDAFLAAGVTCFLDLTEAGEGPPLQPYDDLLAKIATERGTSARHVRMAIPDVSVTTPAHMRTILDTIGMAVAEGETVYVHCWGGIGRTGTVLGCLLRERGMGAEETLAHLRALRAGTHRANRPSPETPDQREFVETWSA</sequence>
<dbReference type="AlphaFoldDB" id="A0AAU7B1T1"/>
<feature type="binding site" evidence="2">
    <location>
        <position position="57"/>
    </location>
    <ligand>
        <name>Mg(2+)</name>
        <dbReference type="ChEBI" id="CHEBI:18420"/>
        <label>1</label>
    </ligand>
</feature>
<keyword evidence="2" id="KW-0479">Metal-binding</keyword>
<dbReference type="InterPro" id="IPR036705">
    <property type="entry name" value="Ribosyl_crysJ1_sf"/>
</dbReference>
<dbReference type="Pfam" id="PF03747">
    <property type="entry name" value="ADP_ribosyl_GH"/>
    <property type="match status" value="1"/>
</dbReference>
<dbReference type="Gene3D" id="3.90.190.10">
    <property type="entry name" value="Protein tyrosine phosphatase superfamily"/>
    <property type="match status" value="1"/>
</dbReference>
<evidence type="ECO:0000256" key="3">
    <source>
        <dbReference type="SAM" id="MobiDB-lite"/>
    </source>
</evidence>
<feature type="binding site" evidence="2">
    <location>
        <position position="56"/>
    </location>
    <ligand>
        <name>Mg(2+)</name>
        <dbReference type="ChEBI" id="CHEBI:18420"/>
        <label>1</label>
    </ligand>
</feature>
<evidence type="ECO:0000259" key="4">
    <source>
        <dbReference type="PROSITE" id="PS50056"/>
    </source>
</evidence>